<feature type="region of interest" description="Disordered" evidence="1">
    <location>
        <begin position="43"/>
        <end position="161"/>
    </location>
</feature>
<accession>A0A0M2H758</accession>
<protein>
    <submittedName>
        <fullName evidence="3">SAP domain protein</fullName>
    </submittedName>
</protein>
<reference evidence="3 4" key="1">
    <citation type="submission" date="2015-02" db="EMBL/GenBank/DDBJ databases">
        <title>Draft genome sequences of ten Microbacterium spp. with emphasis on heavy metal contaminated environments.</title>
        <authorList>
            <person name="Corretto E."/>
        </authorList>
    </citation>
    <scope>NUCLEOTIDE SEQUENCE [LARGE SCALE GENOMIC DNA]</scope>
    <source>
        <strain evidence="3 4">DSM 8608</strain>
    </source>
</reference>
<evidence type="ECO:0000256" key="1">
    <source>
        <dbReference type="SAM" id="MobiDB-lite"/>
    </source>
</evidence>
<dbReference type="AlphaFoldDB" id="A0A0M2H758"/>
<feature type="compositionally biased region" description="Basic and acidic residues" evidence="1">
    <location>
        <begin position="104"/>
        <end position="113"/>
    </location>
</feature>
<sequence>MGTPNPKIIKSGVVHLLSDAGEYITLAAGDVVPDWADSLVTNPALFEGGESESTETSTETTPPPVNSGDSGGQSTETPSAPVKQPSQAELKAQAKQLGLPTGGSKKELAERIAAKQAELAPVITEGTPSGEPASGDDEDGDRAALEDKAKELGIEFDRENTDDELAALIEDAQE</sequence>
<dbReference type="PROSITE" id="PS50800">
    <property type="entry name" value="SAP"/>
    <property type="match status" value="1"/>
</dbReference>
<dbReference type="PATRIC" id="fig|69370.6.peg.4183"/>
<dbReference type="InterPro" id="IPR036361">
    <property type="entry name" value="SAP_dom_sf"/>
</dbReference>
<comment type="caution">
    <text evidence="3">The sequence shown here is derived from an EMBL/GenBank/DDBJ whole genome shotgun (WGS) entry which is preliminary data.</text>
</comment>
<proteinExistence type="predicted"/>
<evidence type="ECO:0000313" key="3">
    <source>
        <dbReference type="EMBL" id="KJL39913.1"/>
    </source>
</evidence>
<evidence type="ECO:0000313" key="4">
    <source>
        <dbReference type="Proteomes" id="UP000034098"/>
    </source>
</evidence>
<feature type="compositionally biased region" description="Basic and acidic residues" evidence="1">
    <location>
        <begin position="141"/>
        <end position="159"/>
    </location>
</feature>
<evidence type="ECO:0000259" key="2">
    <source>
        <dbReference type="PROSITE" id="PS50800"/>
    </source>
</evidence>
<dbReference type="EMBL" id="JYJA01000041">
    <property type="protein sequence ID" value="KJL39913.1"/>
    <property type="molecule type" value="Genomic_DNA"/>
</dbReference>
<dbReference type="Proteomes" id="UP000034098">
    <property type="component" value="Unassembled WGS sequence"/>
</dbReference>
<dbReference type="Gene3D" id="1.10.720.30">
    <property type="entry name" value="SAP domain"/>
    <property type="match status" value="1"/>
</dbReference>
<feature type="domain" description="SAP" evidence="2">
    <location>
        <begin position="82"/>
        <end position="116"/>
    </location>
</feature>
<name>A0A0M2H758_MICTR</name>
<dbReference type="InterPro" id="IPR003034">
    <property type="entry name" value="SAP_dom"/>
</dbReference>
<keyword evidence="4" id="KW-1185">Reference proteome</keyword>
<gene>
    <name evidence="3" type="ORF">RS82_04126</name>
</gene>
<dbReference type="Pfam" id="PF18953">
    <property type="entry name" value="SAP_new25"/>
    <property type="match status" value="1"/>
</dbReference>
<dbReference type="RefSeq" id="WP_045302851.1">
    <property type="nucleotide sequence ID" value="NZ_JYJA01000041.1"/>
</dbReference>
<organism evidence="3 4">
    <name type="scientific">Microbacterium trichothecenolyticum</name>
    <name type="common">Aureobacterium trichothecenolyticum</name>
    <dbReference type="NCBI Taxonomy" id="69370"/>
    <lineage>
        <taxon>Bacteria</taxon>
        <taxon>Bacillati</taxon>
        <taxon>Actinomycetota</taxon>
        <taxon>Actinomycetes</taxon>
        <taxon>Micrococcales</taxon>
        <taxon>Microbacteriaceae</taxon>
        <taxon>Microbacterium</taxon>
    </lineage>
</organism>